<name>A0A521BNZ4_9BACL</name>
<keyword evidence="2" id="KW-1185">Reference proteome</keyword>
<protein>
    <submittedName>
        <fullName evidence="1">Uncharacterized protein</fullName>
    </submittedName>
</protein>
<evidence type="ECO:0000313" key="2">
    <source>
        <dbReference type="Proteomes" id="UP000315636"/>
    </source>
</evidence>
<organism evidence="1 2">
    <name type="scientific">Melghirimyces algeriensis</name>
    <dbReference type="NCBI Taxonomy" id="910412"/>
    <lineage>
        <taxon>Bacteria</taxon>
        <taxon>Bacillati</taxon>
        <taxon>Bacillota</taxon>
        <taxon>Bacilli</taxon>
        <taxon>Bacillales</taxon>
        <taxon>Thermoactinomycetaceae</taxon>
        <taxon>Melghirimyces</taxon>
    </lineage>
</organism>
<dbReference type="RefSeq" id="WP_142504558.1">
    <property type="nucleotide sequence ID" value="NZ_FXTI01000002.1"/>
</dbReference>
<dbReference type="OrthoDB" id="2692034at2"/>
<sequence>MNLRDALFNWLQIKVVWEARPQDRSAEETTGFFGRILTEDHGVEEIQVQRENDHYRLIYRQKGEEQQLQFDREQVENLLLQIEAEPKYHRSFPCDPPQG</sequence>
<reference evidence="1 2" key="1">
    <citation type="submission" date="2017-05" db="EMBL/GenBank/DDBJ databases">
        <authorList>
            <person name="Varghese N."/>
            <person name="Submissions S."/>
        </authorList>
    </citation>
    <scope>NUCLEOTIDE SEQUENCE [LARGE SCALE GENOMIC DNA]</scope>
    <source>
        <strain evidence="1 2">DSM 45474</strain>
    </source>
</reference>
<gene>
    <name evidence="1" type="ORF">SAMN06264849_102257</name>
</gene>
<accession>A0A521BNZ4</accession>
<dbReference type="AlphaFoldDB" id="A0A521BNZ4"/>
<proteinExistence type="predicted"/>
<dbReference type="EMBL" id="FXTI01000002">
    <property type="protein sequence ID" value="SMO48868.1"/>
    <property type="molecule type" value="Genomic_DNA"/>
</dbReference>
<dbReference type="Proteomes" id="UP000315636">
    <property type="component" value="Unassembled WGS sequence"/>
</dbReference>
<evidence type="ECO:0000313" key="1">
    <source>
        <dbReference type="EMBL" id="SMO48868.1"/>
    </source>
</evidence>